<evidence type="ECO:0000256" key="1">
    <source>
        <dbReference type="SAM" id="MobiDB-lite"/>
    </source>
</evidence>
<name>A0A448WI61_9PLAT</name>
<evidence type="ECO:0000313" key="3">
    <source>
        <dbReference type="Proteomes" id="UP000784294"/>
    </source>
</evidence>
<dbReference type="Proteomes" id="UP000784294">
    <property type="component" value="Unassembled WGS sequence"/>
</dbReference>
<protein>
    <submittedName>
        <fullName evidence="2">Uncharacterized protein</fullName>
    </submittedName>
</protein>
<accession>A0A448WI61</accession>
<dbReference type="EMBL" id="CAAALY010014781">
    <property type="protein sequence ID" value="VEL12443.1"/>
    <property type="molecule type" value="Genomic_DNA"/>
</dbReference>
<sequence length="138" mass="14577">MPASLLADISLFDQTLSRLMGDWSRAPDVVFTVSQHDGSFVSWLVHGLDQATNCPVGLQYLSVPVFGFPISISSSPAGANVYHEVTGSWRSGRAITATGAGTSSVSSGPSSGSATTSSSGGPARIWTRRPGQVWFYYF</sequence>
<organism evidence="2 3">
    <name type="scientific">Protopolystoma xenopodis</name>
    <dbReference type="NCBI Taxonomy" id="117903"/>
    <lineage>
        <taxon>Eukaryota</taxon>
        <taxon>Metazoa</taxon>
        <taxon>Spiralia</taxon>
        <taxon>Lophotrochozoa</taxon>
        <taxon>Platyhelminthes</taxon>
        <taxon>Monogenea</taxon>
        <taxon>Polyopisthocotylea</taxon>
        <taxon>Polystomatidea</taxon>
        <taxon>Polystomatidae</taxon>
        <taxon>Protopolystoma</taxon>
    </lineage>
</organism>
<feature type="region of interest" description="Disordered" evidence="1">
    <location>
        <begin position="98"/>
        <end position="124"/>
    </location>
</feature>
<proteinExistence type="predicted"/>
<feature type="compositionally biased region" description="Low complexity" evidence="1">
    <location>
        <begin position="98"/>
        <end position="123"/>
    </location>
</feature>
<keyword evidence="3" id="KW-1185">Reference proteome</keyword>
<gene>
    <name evidence="2" type="ORF">PXEA_LOCUS5883</name>
</gene>
<dbReference type="AlphaFoldDB" id="A0A448WI61"/>
<comment type="caution">
    <text evidence="2">The sequence shown here is derived from an EMBL/GenBank/DDBJ whole genome shotgun (WGS) entry which is preliminary data.</text>
</comment>
<reference evidence="2" key="1">
    <citation type="submission" date="2018-11" db="EMBL/GenBank/DDBJ databases">
        <authorList>
            <consortium name="Pathogen Informatics"/>
        </authorList>
    </citation>
    <scope>NUCLEOTIDE SEQUENCE</scope>
</reference>
<evidence type="ECO:0000313" key="2">
    <source>
        <dbReference type="EMBL" id="VEL12443.1"/>
    </source>
</evidence>